<evidence type="ECO:0000256" key="3">
    <source>
        <dbReference type="ARBA" id="ARBA00004418"/>
    </source>
</evidence>
<dbReference type="Gene3D" id="3.50.50.60">
    <property type="entry name" value="FAD/NAD(P)-binding domain"/>
    <property type="match status" value="2"/>
</dbReference>
<comment type="subunit">
    <text evidence="5">Homotetramer.</text>
</comment>
<organism evidence="17 18">
    <name type="scientific">Cerrena zonata</name>
    <dbReference type="NCBI Taxonomy" id="2478898"/>
    <lineage>
        <taxon>Eukaryota</taxon>
        <taxon>Fungi</taxon>
        <taxon>Dikarya</taxon>
        <taxon>Basidiomycota</taxon>
        <taxon>Agaricomycotina</taxon>
        <taxon>Agaricomycetes</taxon>
        <taxon>Polyporales</taxon>
        <taxon>Cerrenaceae</taxon>
        <taxon>Cerrena</taxon>
    </lineage>
</organism>
<sequence>MANTNPNFHPRYQDIDVFIAGSGPIGSTFAKKCVDAGLRVLMCEIGAADSFTSKPLKGHHAPTSHDETYSANFEPGYIKVPGYHKKNEIEYQKDIDRFVNVIKGALSTVSIPTNNTSIPTLDPASFQNSQERPFVSLGKNPIQNPFENLGAEAVTRGVGGMSTHWTCSTPRFNPYVERPKLDENPKKDDEIWENLYAQAEKVLGSSNKEFDQSIRHNLVLKTLQKEYKNKGRVFKPLTLACHRLDDPDYVEWHAADSILEDLFTDPAKREKFTLLTNHRCTRVIIREDAHGKGKHTIVGAEVTNLLPKTAHNLHSDTTFAIRAKTYVVAAGAVATAQILANSQKADINIEPIEGGDDRITIDTRLTPNLARYITEQPMTFCQIVMDESLIKSVDKNPFNLPWWPAKVAAHTKRHPRDPIHIPFRDPEPQVTTPFSKEHPWHTQIHRDAFSYGAVAETIDTRLIVDLRFFGYVEPRKENRIVFQQFYEDAYDMPQPTFRFQMSDDDKARSRAMMADMCDVALKLGGYLPDSQPQFMTPGLALHLAGTVRAGPTKKDHVADTHCKVYDFDNLYVGGNGVIPTGFGANPTLTSICYALRASEHIIASLKKC</sequence>
<dbReference type="InterPro" id="IPR000172">
    <property type="entry name" value="GMC_OxRdtase_N"/>
</dbReference>
<gene>
    <name evidence="17" type="primary">P2OX_2</name>
    <name evidence="17" type="ORF">QCA50_020685</name>
</gene>
<evidence type="ECO:0000256" key="6">
    <source>
        <dbReference type="ARBA" id="ARBA00013082"/>
    </source>
</evidence>
<feature type="domain" description="Glucose-methanol-choline oxidoreductase N-terminal" evidence="15">
    <location>
        <begin position="261"/>
        <end position="342"/>
    </location>
</feature>
<keyword evidence="11" id="KW-0560">Oxidoreductase</keyword>
<dbReference type="AlphaFoldDB" id="A0AAW0FE06"/>
<evidence type="ECO:0000256" key="11">
    <source>
        <dbReference type="ARBA" id="ARBA00023002"/>
    </source>
</evidence>
<dbReference type="SUPFAM" id="SSF54373">
    <property type="entry name" value="FAD-linked reductases, C-terminal domain"/>
    <property type="match status" value="1"/>
</dbReference>
<dbReference type="EC" id="1.1.3.10" evidence="6"/>
<evidence type="ECO:0000256" key="10">
    <source>
        <dbReference type="ARBA" id="ARBA00022827"/>
    </source>
</evidence>
<dbReference type="Proteomes" id="UP001385951">
    <property type="component" value="Unassembled WGS sequence"/>
</dbReference>
<accession>A0AAW0FE06</accession>
<comment type="cofactor">
    <cofactor evidence="2">
        <name>FAD</name>
        <dbReference type="ChEBI" id="CHEBI:57692"/>
    </cofactor>
</comment>
<evidence type="ECO:0000256" key="4">
    <source>
        <dbReference type="ARBA" id="ARBA00010790"/>
    </source>
</evidence>
<dbReference type="InterPro" id="IPR051473">
    <property type="entry name" value="P2Ox-like"/>
</dbReference>
<evidence type="ECO:0000313" key="18">
    <source>
        <dbReference type="Proteomes" id="UP001385951"/>
    </source>
</evidence>
<evidence type="ECO:0000256" key="5">
    <source>
        <dbReference type="ARBA" id="ARBA00011881"/>
    </source>
</evidence>
<evidence type="ECO:0000259" key="16">
    <source>
        <dbReference type="Pfam" id="PF05199"/>
    </source>
</evidence>
<dbReference type="InterPro" id="IPR012814">
    <property type="entry name" value="P2OX"/>
</dbReference>
<dbReference type="SUPFAM" id="SSF51905">
    <property type="entry name" value="FAD/NAD(P)-binding domain"/>
    <property type="match status" value="1"/>
</dbReference>
<evidence type="ECO:0000256" key="9">
    <source>
        <dbReference type="ARBA" id="ARBA00022764"/>
    </source>
</evidence>
<dbReference type="EMBL" id="JASBNA010000121">
    <property type="protein sequence ID" value="KAK7676344.1"/>
    <property type="molecule type" value="Genomic_DNA"/>
</dbReference>
<evidence type="ECO:0000259" key="15">
    <source>
        <dbReference type="Pfam" id="PF00732"/>
    </source>
</evidence>
<dbReference type="InterPro" id="IPR036188">
    <property type="entry name" value="FAD/NAD-bd_sf"/>
</dbReference>
<dbReference type="NCBIfam" id="TIGR02462">
    <property type="entry name" value="pyranose_ox"/>
    <property type="match status" value="1"/>
</dbReference>
<dbReference type="Pfam" id="PF00732">
    <property type="entry name" value="GMC_oxred_N"/>
    <property type="match status" value="1"/>
</dbReference>
<reference evidence="17 18" key="1">
    <citation type="submission" date="2022-09" db="EMBL/GenBank/DDBJ databases">
        <authorList>
            <person name="Palmer J.M."/>
        </authorList>
    </citation>
    <scope>NUCLEOTIDE SEQUENCE [LARGE SCALE GENOMIC DNA]</scope>
    <source>
        <strain evidence="17 18">DSM 7382</strain>
    </source>
</reference>
<evidence type="ECO:0000256" key="1">
    <source>
        <dbReference type="ARBA" id="ARBA00000827"/>
    </source>
</evidence>
<name>A0AAW0FE06_9APHY</name>
<dbReference type="PANTHER" id="PTHR42784">
    <property type="entry name" value="PYRANOSE 2-OXIDASE"/>
    <property type="match status" value="1"/>
</dbReference>
<protein>
    <recommendedName>
        <fullName evidence="7">Pyranose 2-oxidase</fullName>
        <ecNumber evidence="6">1.1.3.10</ecNumber>
    </recommendedName>
    <alternativeName>
        <fullName evidence="13">FAD-oxidoreductase</fullName>
    </alternativeName>
    <alternativeName>
        <fullName evidence="12">Glucose 2-oxidase</fullName>
    </alternativeName>
    <alternativeName>
        <fullName evidence="14">Pyranose:oxygen 2-oxidoreductase</fullName>
    </alternativeName>
</protein>
<keyword evidence="18" id="KW-1185">Reference proteome</keyword>
<evidence type="ECO:0000256" key="12">
    <source>
        <dbReference type="ARBA" id="ARBA00030508"/>
    </source>
</evidence>
<evidence type="ECO:0000256" key="13">
    <source>
        <dbReference type="ARBA" id="ARBA00031159"/>
    </source>
</evidence>
<keyword evidence="10" id="KW-0274">FAD</keyword>
<keyword evidence="9" id="KW-0574">Periplasm</keyword>
<comment type="subcellular location">
    <subcellularLocation>
        <location evidence="3">Periplasm</location>
    </subcellularLocation>
</comment>
<evidence type="ECO:0000256" key="2">
    <source>
        <dbReference type="ARBA" id="ARBA00001974"/>
    </source>
</evidence>
<comment type="catalytic activity">
    <reaction evidence="1">
        <text>D-glucose + O2 = 2-dehydro-D-glucose + H2O2</text>
        <dbReference type="Rhea" id="RHEA:10552"/>
        <dbReference type="ChEBI" id="CHEBI:4167"/>
        <dbReference type="ChEBI" id="CHEBI:15379"/>
        <dbReference type="ChEBI" id="CHEBI:16240"/>
        <dbReference type="ChEBI" id="CHEBI:16609"/>
        <dbReference type="EC" id="1.1.3.10"/>
    </reaction>
</comment>
<comment type="similarity">
    <text evidence="4">Belongs to the GMC oxidoreductase family.</text>
</comment>
<dbReference type="InterPro" id="IPR007867">
    <property type="entry name" value="GMC_OxRtase_C"/>
</dbReference>
<feature type="domain" description="Glucose-methanol-choline oxidoreductase C-terminal" evidence="16">
    <location>
        <begin position="474"/>
        <end position="593"/>
    </location>
</feature>
<dbReference type="Pfam" id="PF05199">
    <property type="entry name" value="GMC_oxred_C"/>
    <property type="match status" value="1"/>
</dbReference>
<dbReference type="GO" id="GO:0050233">
    <property type="term" value="F:pyranose oxidase activity"/>
    <property type="evidence" value="ECO:0007669"/>
    <property type="project" value="UniProtKB-EC"/>
</dbReference>
<evidence type="ECO:0000256" key="14">
    <source>
        <dbReference type="ARBA" id="ARBA00031330"/>
    </source>
</evidence>
<dbReference type="PANTHER" id="PTHR42784:SF1">
    <property type="entry name" value="PYRANOSE 2-OXIDASE"/>
    <property type="match status" value="1"/>
</dbReference>
<comment type="caution">
    <text evidence="17">The sequence shown here is derived from an EMBL/GenBank/DDBJ whole genome shotgun (WGS) entry which is preliminary data.</text>
</comment>
<evidence type="ECO:0000256" key="8">
    <source>
        <dbReference type="ARBA" id="ARBA00022630"/>
    </source>
</evidence>
<dbReference type="GO" id="GO:0050660">
    <property type="term" value="F:flavin adenine dinucleotide binding"/>
    <property type="evidence" value="ECO:0007669"/>
    <property type="project" value="InterPro"/>
</dbReference>
<proteinExistence type="inferred from homology"/>
<evidence type="ECO:0000313" key="17">
    <source>
        <dbReference type="EMBL" id="KAK7676344.1"/>
    </source>
</evidence>
<evidence type="ECO:0000256" key="7">
    <source>
        <dbReference type="ARBA" id="ARBA00016408"/>
    </source>
</evidence>
<dbReference type="GO" id="GO:0042597">
    <property type="term" value="C:periplasmic space"/>
    <property type="evidence" value="ECO:0007669"/>
    <property type="project" value="UniProtKB-SubCell"/>
</dbReference>
<keyword evidence="8" id="KW-0285">Flavoprotein</keyword>